<dbReference type="SUPFAM" id="SSF54909">
    <property type="entry name" value="Dimeric alpha+beta barrel"/>
    <property type="match status" value="1"/>
</dbReference>
<keyword evidence="2" id="KW-0503">Monooxygenase</keyword>
<evidence type="ECO:0000313" key="2">
    <source>
        <dbReference type="EMBL" id="MCH6172342.1"/>
    </source>
</evidence>
<dbReference type="PROSITE" id="PS51725">
    <property type="entry name" value="ABM"/>
    <property type="match status" value="1"/>
</dbReference>
<dbReference type="Pfam" id="PF03992">
    <property type="entry name" value="ABM"/>
    <property type="match status" value="1"/>
</dbReference>
<keyword evidence="2" id="KW-0560">Oxidoreductase</keyword>
<gene>
    <name evidence="2" type="ORF">MMF94_42265</name>
</gene>
<dbReference type="RefSeq" id="WP_241043147.1">
    <property type="nucleotide sequence ID" value="NZ_BAAAJF010000012.1"/>
</dbReference>
<dbReference type="Gene3D" id="3.30.70.100">
    <property type="match status" value="1"/>
</dbReference>
<comment type="caution">
    <text evidence="2">The sequence shown here is derived from an EMBL/GenBank/DDBJ whole genome shotgun (WGS) entry which is preliminary data.</text>
</comment>
<evidence type="ECO:0000313" key="3">
    <source>
        <dbReference type="Proteomes" id="UP001299970"/>
    </source>
</evidence>
<evidence type="ECO:0000259" key="1">
    <source>
        <dbReference type="PROSITE" id="PS51725"/>
    </source>
</evidence>
<sequence>MIREIALIDVREGGENDFASRYAEAQAILTGTPGCLSARMFRGVESPTRFVGMVEWESRDAHLQNFRGTDRYSRYVALLGEFLAAPPVVEHFVLYDEKPEL</sequence>
<dbReference type="GO" id="GO:0004497">
    <property type="term" value="F:monooxygenase activity"/>
    <property type="evidence" value="ECO:0007669"/>
    <property type="project" value="UniProtKB-KW"/>
</dbReference>
<dbReference type="Proteomes" id="UP001299970">
    <property type="component" value="Unassembled WGS sequence"/>
</dbReference>
<keyword evidence="3" id="KW-1185">Reference proteome</keyword>
<feature type="domain" description="ABM" evidence="1">
    <location>
        <begin position="2"/>
        <end position="92"/>
    </location>
</feature>
<accession>A0ABS9TV20</accession>
<dbReference type="EMBL" id="JAKXMK010000066">
    <property type="protein sequence ID" value="MCH6172342.1"/>
    <property type="molecule type" value="Genomic_DNA"/>
</dbReference>
<protein>
    <submittedName>
        <fullName evidence="2">Antibiotic biosynthesis monooxygenase</fullName>
    </submittedName>
</protein>
<proteinExistence type="predicted"/>
<name>A0ABS9TV20_9PSEU</name>
<dbReference type="InterPro" id="IPR011008">
    <property type="entry name" value="Dimeric_a/b-barrel"/>
</dbReference>
<organism evidence="2 3">
    <name type="scientific">Pseudonocardia alaniniphila</name>
    <dbReference type="NCBI Taxonomy" id="75291"/>
    <lineage>
        <taxon>Bacteria</taxon>
        <taxon>Bacillati</taxon>
        <taxon>Actinomycetota</taxon>
        <taxon>Actinomycetes</taxon>
        <taxon>Pseudonocardiales</taxon>
        <taxon>Pseudonocardiaceae</taxon>
        <taxon>Pseudonocardia</taxon>
    </lineage>
</organism>
<dbReference type="InterPro" id="IPR007138">
    <property type="entry name" value="ABM_dom"/>
</dbReference>
<reference evidence="2 3" key="1">
    <citation type="submission" date="2022-03" db="EMBL/GenBank/DDBJ databases">
        <title>Pseudonocardia alaer sp. nov., a novel actinomycete isolated from reed forest soil.</title>
        <authorList>
            <person name="Wang L."/>
        </authorList>
    </citation>
    <scope>NUCLEOTIDE SEQUENCE [LARGE SCALE GENOMIC DNA]</scope>
    <source>
        <strain evidence="2 3">Y-16303</strain>
    </source>
</reference>